<proteinExistence type="predicted"/>
<dbReference type="RefSeq" id="WP_010849859.1">
    <property type="nucleotide sequence ID" value="NZ_HF570956.1"/>
</dbReference>
<reference evidence="2 3" key="1">
    <citation type="journal article" date="2013" name="ISME J.">
        <title>A metabolic model for members of the genus Tetrasphaera involved in enhanced biological phosphorus removal.</title>
        <authorList>
            <person name="Kristiansen R."/>
            <person name="Nguyen H.T.T."/>
            <person name="Saunders A.M."/>
            <person name="Nielsen J.L."/>
            <person name="Wimmer R."/>
            <person name="Le V.Q."/>
            <person name="McIlroy S.J."/>
            <person name="Petrovski S."/>
            <person name="Seviour R.J."/>
            <person name="Calteau A."/>
            <person name="Nielsen K.L."/>
            <person name="Nielsen P.H."/>
        </authorList>
    </citation>
    <scope>NUCLEOTIDE SEQUENCE [LARGE SCALE GENOMIC DNA]</scope>
    <source>
        <strain evidence="2 3">Lp2</strain>
    </source>
</reference>
<keyword evidence="3" id="KW-1185">Reference proteome</keyword>
<dbReference type="HOGENOM" id="CLU_959544_0_0_11"/>
<protein>
    <submittedName>
        <fullName evidence="2">Uncharacterized protein</fullName>
    </submittedName>
</protein>
<evidence type="ECO:0000256" key="1">
    <source>
        <dbReference type="SAM" id="MobiDB-lite"/>
    </source>
</evidence>
<sequence length="290" mass="31391">MGNEWYEDLADELGHHDWREEEFGDGGAAAHGGRSWGPGWSSVQREGNGLVRITVLHGTVVDVDYPPVRGSKFEHLDQRLLPRRAAPPIPMAPQPPEHELKLTWLEAVAGGAEALAVLDDSPLVPEAEPDLAQLSWPVRTRLERILARIDEYAPSLLGPEGAIVARRLAVRAVSARPTVLSTSDRDQANVGAIIHAAGKGNDLVGPGKWVLAKDIQAECGLSSSPSQRARNFADAVSGGRLDWPSSWMHRETPAVIVLGSPDLLVSDFRRILIAERDLALRLRAVTPASA</sequence>
<accession>N0DZB4</accession>
<evidence type="ECO:0000313" key="2">
    <source>
        <dbReference type="EMBL" id="CCH69983.1"/>
    </source>
</evidence>
<dbReference type="Proteomes" id="UP000013167">
    <property type="component" value="Unassembled WGS sequence"/>
</dbReference>
<dbReference type="STRING" id="1193181.BN10_470018"/>
<organism evidence="2 3">
    <name type="scientific">Phycicoccus elongatus Lp2</name>
    <dbReference type="NCBI Taxonomy" id="1193181"/>
    <lineage>
        <taxon>Bacteria</taxon>
        <taxon>Bacillati</taxon>
        <taxon>Actinomycetota</taxon>
        <taxon>Actinomycetes</taxon>
        <taxon>Micrococcales</taxon>
        <taxon>Intrasporangiaceae</taxon>
        <taxon>Phycicoccus</taxon>
    </lineage>
</organism>
<comment type="caution">
    <text evidence="2">The sequence shown here is derived from an EMBL/GenBank/DDBJ whole genome shotgun (WGS) entry which is preliminary data.</text>
</comment>
<name>N0DZB4_9MICO</name>
<feature type="compositionally biased region" description="Gly residues" evidence="1">
    <location>
        <begin position="25"/>
        <end position="36"/>
    </location>
</feature>
<evidence type="ECO:0000313" key="3">
    <source>
        <dbReference type="Proteomes" id="UP000013167"/>
    </source>
</evidence>
<dbReference type="eggNOG" id="ENOG5034AWH">
    <property type="taxonomic scope" value="Bacteria"/>
</dbReference>
<dbReference type="AlphaFoldDB" id="N0DZB4"/>
<feature type="region of interest" description="Disordered" evidence="1">
    <location>
        <begin position="22"/>
        <end position="41"/>
    </location>
</feature>
<dbReference type="OrthoDB" id="5182325at2"/>
<gene>
    <name evidence="2" type="ORF">BN10_470018</name>
</gene>
<dbReference type="EMBL" id="CAIZ01000116">
    <property type="protein sequence ID" value="CCH69983.1"/>
    <property type="molecule type" value="Genomic_DNA"/>
</dbReference>